<evidence type="ECO:0000313" key="2">
    <source>
        <dbReference type="Proteomes" id="UP000827092"/>
    </source>
</evidence>
<reference evidence="1 2" key="1">
    <citation type="journal article" date="2022" name="Nat. Ecol. Evol.">
        <title>A masculinizing supergene underlies an exaggerated male reproductive morph in a spider.</title>
        <authorList>
            <person name="Hendrickx F."/>
            <person name="De Corte Z."/>
            <person name="Sonet G."/>
            <person name="Van Belleghem S.M."/>
            <person name="Kostlbacher S."/>
            <person name="Vangestel C."/>
        </authorList>
    </citation>
    <scope>NUCLEOTIDE SEQUENCE [LARGE SCALE GENOMIC DNA]</scope>
    <source>
        <strain evidence="1">W744_W776</strain>
    </source>
</reference>
<proteinExistence type="predicted"/>
<gene>
    <name evidence="1" type="ORF">JTE90_019417</name>
</gene>
<accession>A0AAV6TU93</accession>
<keyword evidence="2" id="KW-1185">Reference proteome</keyword>
<evidence type="ECO:0008006" key="3">
    <source>
        <dbReference type="Google" id="ProtNLM"/>
    </source>
</evidence>
<organism evidence="1 2">
    <name type="scientific">Oedothorax gibbosus</name>
    <dbReference type="NCBI Taxonomy" id="931172"/>
    <lineage>
        <taxon>Eukaryota</taxon>
        <taxon>Metazoa</taxon>
        <taxon>Ecdysozoa</taxon>
        <taxon>Arthropoda</taxon>
        <taxon>Chelicerata</taxon>
        <taxon>Arachnida</taxon>
        <taxon>Araneae</taxon>
        <taxon>Araneomorphae</taxon>
        <taxon>Entelegynae</taxon>
        <taxon>Araneoidea</taxon>
        <taxon>Linyphiidae</taxon>
        <taxon>Erigoninae</taxon>
        <taxon>Oedothorax</taxon>
    </lineage>
</organism>
<dbReference type="Proteomes" id="UP000827092">
    <property type="component" value="Unassembled WGS sequence"/>
</dbReference>
<dbReference type="AlphaFoldDB" id="A0AAV6TU93"/>
<dbReference type="EMBL" id="JAFNEN010000980">
    <property type="protein sequence ID" value="KAG8175605.1"/>
    <property type="molecule type" value="Genomic_DNA"/>
</dbReference>
<name>A0AAV6TU93_9ARAC</name>
<sequence length="129" mass="14304">MGRSPLVDTNSTRFQSSARVCVDHFSDWCFYSSLKTRLSQVALPETPEPPCSSNIDLCLESPQMVSLQENIPEIATDSCICSSNPVLPSSSPKRPVESENLRSQRITISRLQKEVEKLSALCSQRQVAC</sequence>
<protein>
    <recommendedName>
        <fullName evidence="3">THAP-type domain-containing protein</fullName>
    </recommendedName>
</protein>
<comment type="caution">
    <text evidence="1">The sequence shown here is derived from an EMBL/GenBank/DDBJ whole genome shotgun (WGS) entry which is preliminary data.</text>
</comment>
<evidence type="ECO:0000313" key="1">
    <source>
        <dbReference type="EMBL" id="KAG8175605.1"/>
    </source>
</evidence>